<dbReference type="GO" id="GO:0004177">
    <property type="term" value="F:aminopeptidase activity"/>
    <property type="evidence" value="ECO:0007669"/>
    <property type="project" value="UniProtKB-UniRule"/>
</dbReference>
<dbReference type="SUPFAM" id="SSF53187">
    <property type="entry name" value="Zn-dependent exopeptidases"/>
    <property type="match status" value="1"/>
</dbReference>
<name>A0A9X1TCA3_9HYPH</name>
<feature type="binding site" evidence="8">
    <location>
        <position position="326"/>
    </location>
    <ligand>
        <name>Zn(2+)</name>
        <dbReference type="ChEBI" id="CHEBI:29105"/>
        <label>2</label>
    </ligand>
</feature>
<dbReference type="Gene3D" id="3.40.630.10">
    <property type="entry name" value="Zn peptidases"/>
    <property type="match status" value="1"/>
</dbReference>
<feature type="binding site" evidence="8">
    <location>
        <position position="245"/>
    </location>
    <ligand>
        <name>Zn(2+)</name>
        <dbReference type="ChEBI" id="CHEBI:29105"/>
        <label>1</label>
    </ligand>
</feature>
<dbReference type="InterPro" id="IPR051464">
    <property type="entry name" value="Peptidase_M42_aminopept"/>
</dbReference>
<protein>
    <recommendedName>
        <fullName evidence="11">Aminopeptidase FrvX</fullName>
    </recommendedName>
</protein>
<feature type="binding site" evidence="8">
    <location>
        <position position="188"/>
    </location>
    <ligand>
        <name>Zn(2+)</name>
        <dbReference type="ChEBI" id="CHEBI:29105"/>
        <label>1</label>
    </ligand>
</feature>
<dbReference type="PIRSF" id="PIRSF001123">
    <property type="entry name" value="PepA_GA"/>
    <property type="match status" value="1"/>
</dbReference>
<keyword evidence="4 8" id="KW-0479">Metal-binding</keyword>
<dbReference type="RefSeq" id="WP_233719844.1">
    <property type="nucleotide sequence ID" value="NZ_JAJUWU010000011.1"/>
</dbReference>
<dbReference type="Gene3D" id="2.40.30.40">
    <property type="entry name" value="Peptidase M42, domain 2"/>
    <property type="match status" value="1"/>
</dbReference>
<reference evidence="9" key="1">
    <citation type="submission" date="2022-01" db="EMBL/GenBank/DDBJ databases">
        <title>Jiella avicenniae sp. nov., a novel endophytic bacterium isolated from bark of Avicennia marina.</title>
        <authorList>
            <person name="Tuo L."/>
        </authorList>
    </citation>
    <scope>NUCLEOTIDE SEQUENCE</scope>
    <source>
        <strain evidence="9">CBK1P-4</strain>
    </source>
</reference>
<proteinExistence type="inferred from homology"/>
<comment type="cofactor">
    <cofactor evidence="8">
        <name>a divalent metal cation</name>
        <dbReference type="ChEBI" id="CHEBI:60240"/>
    </cofactor>
    <text evidence="8">Binds 2 divalent metal cations per subunit.</text>
</comment>
<comment type="caution">
    <text evidence="9">The sequence shown here is derived from an EMBL/GenBank/DDBJ whole genome shotgun (WGS) entry which is preliminary data.</text>
</comment>
<accession>A0A9X1TCA3</accession>
<sequence>MDISKEDRGLLLDLLRTRGPSGDERDVTARFKPELEAVMDEVRVDPAGNLVSVLRAPEPSAEPVMAVAHMDEIAMIVKRINPDGTLRITNLGGDRPISFGQCAVDILADGECLVGVLSLGSLHRTDHSKDMADIRRDGTQWDNCFVVTGMSPEELAAAGVHPGTRVVLSVVERELIEVGELFGGHFMDDRAPMLAGLMAMRRVKERRADMTRDVYYVCSTKEEVTNAGAKYAARTLPGDQMIALEVGPVAAEYDTVLDERPILSFGDQKGLYSPGLIDDIRDAARLEDVGLQLALLKYFASDASAAVSDGLKPQTAVMCIPTQNTHGFELVHKDGFDTFARVLARTLVEGHRNA</sequence>
<organism evidence="9 10">
    <name type="scientific">Jiella avicenniae</name>
    <dbReference type="NCBI Taxonomy" id="2907202"/>
    <lineage>
        <taxon>Bacteria</taxon>
        <taxon>Pseudomonadati</taxon>
        <taxon>Pseudomonadota</taxon>
        <taxon>Alphaproteobacteria</taxon>
        <taxon>Hyphomicrobiales</taxon>
        <taxon>Aurantimonadaceae</taxon>
        <taxon>Jiella</taxon>
    </lineage>
</organism>
<dbReference type="EMBL" id="JAJUWU010000011">
    <property type="protein sequence ID" value="MCE7028843.1"/>
    <property type="molecule type" value="Genomic_DNA"/>
</dbReference>
<dbReference type="InterPro" id="IPR023367">
    <property type="entry name" value="Peptidase_M42_dom2"/>
</dbReference>
<evidence type="ECO:0000256" key="7">
    <source>
        <dbReference type="PIRSR" id="PIRSR001123-1"/>
    </source>
</evidence>
<evidence type="ECO:0000256" key="8">
    <source>
        <dbReference type="PIRSR" id="PIRSR001123-2"/>
    </source>
</evidence>
<evidence type="ECO:0000256" key="3">
    <source>
        <dbReference type="ARBA" id="ARBA00022670"/>
    </source>
</evidence>
<keyword evidence="2" id="KW-0031">Aminopeptidase</keyword>
<dbReference type="Proteomes" id="UP001139035">
    <property type="component" value="Unassembled WGS sequence"/>
</dbReference>
<gene>
    <name evidence="9" type="ORF">LZD57_12655</name>
</gene>
<feature type="binding site" evidence="8">
    <location>
        <position position="69"/>
    </location>
    <ligand>
        <name>Zn(2+)</name>
        <dbReference type="ChEBI" id="CHEBI:29105"/>
        <label>1</label>
    </ligand>
</feature>
<dbReference type="PANTHER" id="PTHR32481">
    <property type="entry name" value="AMINOPEPTIDASE"/>
    <property type="match status" value="1"/>
</dbReference>
<dbReference type="SUPFAM" id="SSF101821">
    <property type="entry name" value="Aminopeptidase/glucanase lid domain"/>
    <property type="match status" value="1"/>
</dbReference>
<dbReference type="GO" id="GO:0046872">
    <property type="term" value="F:metal ion binding"/>
    <property type="evidence" value="ECO:0007669"/>
    <property type="project" value="UniProtKB-UniRule"/>
</dbReference>
<evidence type="ECO:0000256" key="4">
    <source>
        <dbReference type="ARBA" id="ARBA00022723"/>
    </source>
</evidence>
<feature type="binding site" evidence="8">
    <location>
        <position position="223"/>
    </location>
    <ligand>
        <name>Zn(2+)</name>
        <dbReference type="ChEBI" id="CHEBI:29105"/>
        <label>2</label>
    </ligand>
</feature>
<dbReference type="PANTHER" id="PTHR32481:SF0">
    <property type="entry name" value="AMINOPEPTIDASE YPDE-RELATED"/>
    <property type="match status" value="1"/>
</dbReference>
<evidence type="ECO:0000256" key="1">
    <source>
        <dbReference type="ARBA" id="ARBA00006272"/>
    </source>
</evidence>
<keyword evidence="5" id="KW-0378">Hydrolase</keyword>
<feature type="binding site" evidence="8">
    <location>
        <position position="188"/>
    </location>
    <ligand>
        <name>Zn(2+)</name>
        <dbReference type="ChEBI" id="CHEBI:29105"/>
        <label>2</label>
    </ligand>
</feature>
<evidence type="ECO:0000256" key="6">
    <source>
        <dbReference type="PIRNR" id="PIRNR001123"/>
    </source>
</evidence>
<feature type="active site" description="Proton acceptor" evidence="7">
    <location>
        <position position="222"/>
    </location>
</feature>
<evidence type="ECO:0008006" key="11">
    <source>
        <dbReference type="Google" id="ProtNLM"/>
    </source>
</evidence>
<dbReference type="Pfam" id="PF05343">
    <property type="entry name" value="Peptidase_M42"/>
    <property type="match status" value="1"/>
</dbReference>
<evidence type="ECO:0000313" key="9">
    <source>
        <dbReference type="EMBL" id="MCE7028843.1"/>
    </source>
</evidence>
<evidence type="ECO:0000256" key="5">
    <source>
        <dbReference type="ARBA" id="ARBA00022801"/>
    </source>
</evidence>
<evidence type="ECO:0000313" key="10">
    <source>
        <dbReference type="Proteomes" id="UP001139035"/>
    </source>
</evidence>
<keyword evidence="10" id="KW-1185">Reference proteome</keyword>
<dbReference type="GO" id="GO:0006508">
    <property type="term" value="P:proteolysis"/>
    <property type="evidence" value="ECO:0007669"/>
    <property type="project" value="UniProtKB-KW"/>
</dbReference>
<keyword evidence="3" id="KW-0645">Protease</keyword>
<dbReference type="AlphaFoldDB" id="A0A9X1TCA3"/>
<comment type="similarity">
    <text evidence="1 6">Belongs to the peptidase M42 family.</text>
</comment>
<evidence type="ECO:0000256" key="2">
    <source>
        <dbReference type="ARBA" id="ARBA00022438"/>
    </source>
</evidence>
<dbReference type="InterPro" id="IPR008007">
    <property type="entry name" value="Peptidase_M42"/>
</dbReference>